<comment type="caution">
    <text evidence="2">The sequence shown here is derived from an EMBL/GenBank/DDBJ whole genome shotgun (WGS) entry which is preliminary data.</text>
</comment>
<reference evidence="2" key="1">
    <citation type="submission" date="2020-01" db="EMBL/GenBank/DDBJ databases">
        <authorList>
            <person name="Mishra B."/>
        </authorList>
    </citation>
    <scope>NUCLEOTIDE SEQUENCE [LARGE SCALE GENOMIC DNA]</scope>
</reference>
<evidence type="ECO:0000256" key="1">
    <source>
        <dbReference type="SAM" id="MobiDB-lite"/>
    </source>
</evidence>
<dbReference type="EMBL" id="CACVBM020001058">
    <property type="protein sequence ID" value="CAA7027557.1"/>
    <property type="molecule type" value="Genomic_DNA"/>
</dbReference>
<feature type="compositionally biased region" description="Basic and acidic residues" evidence="1">
    <location>
        <begin position="66"/>
        <end position="79"/>
    </location>
</feature>
<evidence type="ECO:0000313" key="3">
    <source>
        <dbReference type="Proteomes" id="UP000467841"/>
    </source>
</evidence>
<sequence length="116" mass="13064">MNTKQKEAVSTDAQAKRRSSKMPKEARSYCPQHLGHHMKRGQLWEQHPRGDLASGGSDYISSLTTGDREEPPQRGDLRNFTEATTVLKQDRSEKNYPSAHPRTTTNQPPRLAAPPK</sequence>
<organism evidence="2 3">
    <name type="scientific">Microthlaspi erraticum</name>
    <dbReference type="NCBI Taxonomy" id="1685480"/>
    <lineage>
        <taxon>Eukaryota</taxon>
        <taxon>Viridiplantae</taxon>
        <taxon>Streptophyta</taxon>
        <taxon>Embryophyta</taxon>
        <taxon>Tracheophyta</taxon>
        <taxon>Spermatophyta</taxon>
        <taxon>Magnoliopsida</taxon>
        <taxon>eudicotyledons</taxon>
        <taxon>Gunneridae</taxon>
        <taxon>Pentapetalae</taxon>
        <taxon>rosids</taxon>
        <taxon>malvids</taxon>
        <taxon>Brassicales</taxon>
        <taxon>Brassicaceae</taxon>
        <taxon>Coluteocarpeae</taxon>
        <taxon>Microthlaspi</taxon>
    </lineage>
</organism>
<evidence type="ECO:0000313" key="2">
    <source>
        <dbReference type="EMBL" id="CAA7027557.1"/>
    </source>
</evidence>
<gene>
    <name evidence="2" type="ORF">MERR_LOCUS14792</name>
</gene>
<name>A0A6D2IKH4_9BRAS</name>
<dbReference type="AlphaFoldDB" id="A0A6D2IKH4"/>
<feature type="region of interest" description="Disordered" evidence="1">
    <location>
        <begin position="1"/>
        <end position="116"/>
    </location>
</feature>
<protein>
    <submittedName>
        <fullName evidence="2">Uncharacterized protein</fullName>
    </submittedName>
</protein>
<keyword evidence="3" id="KW-1185">Reference proteome</keyword>
<proteinExistence type="predicted"/>
<dbReference type="Proteomes" id="UP000467841">
    <property type="component" value="Unassembled WGS sequence"/>
</dbReference>
<accession>A0A6D2IKH4</accession>